<proteinExistence type="predicted"/>
<comment type="caution">
    <text evidence="1">The sequence shown here is derived from an EMBL/GenBank/DDBJ whole genome shotgun (WGS) entry which is preliminary data.</text>
</comment>
<organism evidence="1 2">
    <name type="scientific">Boeremia exigua</name>
    <dbReference type="NCBI Taxonomy" id="749465"/>
    <lineage>
        <taxon>Eukaryota</taxon>
        <taxon>Fungi</taxon>
        <taxon>Dikarya</taxon>
        <taxon>Ascomycota</taxon>
        <taxon>Pezizomycotina</taxon>
        <taxon>Dothideomycetes</taxon>
        <taxon>Pleosporomycetidae</taxon>
        <taxon>Pleosporales</taxon>
        <taxon>Pleosporineae</taxon>
        <taxon>Didymellaceae</taxon>
        <taxon>Boeremia</taxon>
    </lineage>
</organism>
<evidence type="ECO:0000313" key="2">
    <source>
        <dbReference type="Proteomes" id="UP001153331"/>
    </source>
</evidence>
<accession>A0ACC2IGL3</accession>
<keyword evidence="2" id="KW-1185">Reference proteome</keyword>
<evidence type="ECO:0000313" key="1">
    <source>
        <dbReference type="EMBL" id="KAJ8114333.1"/>
    </source>
</evidence>
<protein>
    <submittedName>
        <fullName evidence="1">Uncharacterized protein</fullName>
    </submittedName>
</protein>
<gene>
    <name evidence="1" type="ORF">OPT61_g3755</name>
</gene>
<reference evidence="1" key="1">
    <citation type="submission" date="2022-11" db="EMBL/GenBank/DDBJ databases">
        <title>Genome Sequence of Boeremia exigua.</title>
        <authorList>
            <person name="Buettner E."/>
        </authorList>
    </citation>
    <scope>NUCLEOTIDE SEQUENCE</scope>
    <source>
        <strain evidence="1">CU02</strain>
    </source>
</reference>
<name>A0ACC2IGL3_9PLEO</name>
<sequence length="1240" mass="137933">MVNKVFQLSCSVNEYPWGKIGRESLSATLCEKTPDNGFKIDESKFYAEIRAHRPEHYENKDLAAKLHEKDPSQFTDSNHKPEIALALGPFEAFVGFKPLKDIQKPMELEPLQKFLPEIKKPDFDDQTLKHVVESLLKASEDDVRRTNEALLELPKEQFGEETYIPELIPRLSEQYDVEDNGTLVALITMNYMQLNEGDSIYIPADGIHACLSGDIIECMARSENVLNTGFCPRADRNNIDTFVGRLTFNPHDTSEALLKPRNFDGSKTGKTQIYAPPMSEFNMLVTSLKDGENDTIRAIQGPSIMIVTEGEGTLKAEGQEHKLSAGYIFFIGQGAELEFCATKKMKAFTAHADPILIMAATVRKRDSMEARVETPLSTKPSSPRPDIAPKTPIGLATLPPSIRNAIYKYALDTELVNTGLPNVSYTHSLDNATGMLKLKASRSPFPVETSIFYTNKLISKEALHFFYSSNLFVRFSIFTPDARHAKTMLIDSGILLTATPALDTSTHHALDISLVEKDSDKKRAVVMFPAQYLPRLINFLREAGEVTKSWGSTRRLHISLLNDYSFPTSRLQGDLLEPFRVLKNFSSVTIAPQHTLPHYATGLSASITSPTFSAEDWLTTLTALADLSDAARETTPHGAADYALSAEYAQSVIVALTYGFLTSARPRSLHRTAARRPPHHHHTTAAAMEMSSPLAAMHPPAAIPGPWGYRRDLPPSKPLFGAHTLGQKNFNFRDMSMRKGGMDNSYFAIQPMRGSSPTASLAADMSSNLHVDQRWEGVTTPPIPDSSPSFVPDSMDISPLPHKAPFNSYITLPSPSPEVTIGNDDDMCSPCEQPPLPINGLDIPRPSSAAEYAPNSREPLQHPLTRRSRKKSILLRPSLARTKNFSTNTVSFKQQEQQPFRFGAGCDRDGFDNTSSPSLDECFAPSPPRERRPCSNGSLFASSKTKPFPFGSNIPSRNNGSPLAAIRKQSAAYSRPRPSKMRRSLSMFEHPGDVMNAKQDGDESDSTSGLSSVMDTEDSPSLKLPHFTPSEPESLPRITHETLIQVLDGSYDHLYEEKAIIDCRFEYEYNGGHIEGAMNFCDKEQLAERLFTEPTNSNTLLILHCEYSAHRAPLMAKFVRSQDRKENAHRYPALHYPEVYILDGGYSSFYHSNSTRCFPQNYLRMDAKEHEQSCERGLNKLRQRSKLNRAHTFAIGEHSCQMEDSPTALSRSKSGGNIFTLGDDSLNVGRIGASRRMASY</sequence>
<dbReference type="EMBL" id="JAPHNI010000200">
    <property type="protein sequence ID" value="KAJ8114333.1"/>
    <property type="molecule type" value="Genomic_DNA"/>
</dbReference>
<dbReference type="Proteomes" id="UP001153331">
    <property type="component" value="Unassembled WGS sequence"/>
</dbReference>